<accession>A0A284S778</accession>
<evidence type="ECO:0000313" key="1">
    <source>
        <dbReference type="EMBL" id="SJL16853.1"/>
    </source>
</evidence>
<dbReference type="EMBL" id="FUEG01000038">
    <property type="protein sequence ID" value="SJL16853.1"/>
    <property type="molecule type" value="Genomic_DNA"/>
</dbReference>
<dbReference type="AlphaFoldDB" id="A0A284S778"/>
<dbReference type="Proteomes" id="UP000219338">
    <property type="component" value="Unassembled WGS sequence"/>
</dbReference>
<gene>
    <name evidence="1" type="ORF">ARMOST_20383</name>
</gene>
<name>A0A284S778_ARMOS</name>
<reference evidence="2" key="1">
    <citation type="journal article" date="2017" name="Nat. Ecol. Evol.">
        <title>Genome expansion and lineage-specific genetic innovations in the forest pathogenic fungi Armillaria.</title>
        <authorList>
            <person name="Sipos G."/>
            <person name="Prasanna A.N."/>
            <person name="Walter M.C."/>
            <person name="O'Connor E."/>
            <person name="Balint B."/>
            <person name="Krizsan K."/>
            <person name="Kiss B."/>
            <person name="Hess J."/>
            <person name="Varga T."/>
            <person name="Slot J."/>
            <person name="Riley R."/>
            <person name="Boka B."/>
            <person name="Rigling D."/>
            <person name="Barry K."/>
            <person name="Lee J."/>
            <person name="Mihaltcheva S."/>
            <person name="LaButti K."/>
            <person name="Lipzen A."/>
            <person name="Waldron R."/>
            <person name="Moloney N.M."/>
            <person name="Sperisen C."/>
            <person name="Kredics L."/>
            <person name="Vagvoelgyi C."/>
            <person name="Patrignani A."/>
            <person name="Fitzpatrick D."/>
            <person name="Nagy I."/>
            <person name="Doyle S."/>
            <person name="Anderson J.B."/>
            <person name="Grigoriev I.V."/>
            <person name="Gueldener U."/>
            <person name="Muensterkoetter M."/>
            <person name="Nagy L.G."/>
        </authorList>
    </citation>
    <scope>NUCLEOTIDE SEQUENCE [LARGE SCALE GENOMIC DNA]</scope>
    <source>
        <strain evidence="2">C18/9</strain>
    </source>
</reference>
<sequence length="177" mass="19876">MTGSVPPPFPFTFIDASEFVIFHRMSADTTLDETDGEIGYPARLTQPLLLGKALSLVSTSQADRYALFKWRYLPQYSSVQHCRLSRSYLSSWPNALGHDVEALTVRLKTQYELRFDLYQSGSTPTLRISDYAIAYYCESDHGSIIRYRRAGDLVDISSQHRNSTGTGLAFGAMMEGV</sequence>
<evidence type="ECO:0000313" key="2">
    <source>
        <dbReference type="Proteomes" id="UP000219338"/>
    </source>
</evidence>
<protein>
    <submittedName>
        <fullName evidence="1">Uncharacterized protein</fullName>
    </submittedName>
</protein>
<keyword evidence="2" id="KW-1185">Reference proteome</keyword>
<proteinExistence type="predicted"/>
<organism evidence="1 2">
    <name type="scientific">Armillaria ostoyae</name>
    <name type="common">Armillaria root rot fungus</name>
    <dbReference type="NCBI Taxonomy" id="47428"/>
    <lineage>
        <taxon>Eukaryota</taxon>
        <taxon>Fungi</taxon>
        <taxon>Dikarya</taxon>
        <taxon>Basidiomycota</taxon>
        <taxon>Agaricomycotina</taxon>
        <taxon>Agaricomycetes</taxon>
        <taxon>Agaricomycetidae</taxon>
        <taxon>Agaricales</taxon>
        <taxon>Marasmiineae</taxon>
        <taxon>Physalacriaceae</taxon>
        <taxon>Armillaria</taxon>
    </lineage>
</organism>